<dbReference type="HOGENOM" id="CLU_540569_0_0_0"/>
<dbReference type="Proteomes" id="UP000007382">
    <property type="component" value="Chromosome"/>
</dbReference>
<feature type="transmembrane region" description="Helical" evidence="6">
    <location>
        <begin position="241"/>
        <end position="258"/>
    </location>
</feature>
<dbReference type="AlphaFoldDB" id="I0IRM2"/>
<evidence type="ECO:0000256" key="6">
    <source>
        <dbReference type="SAM" id="Phobius"/>
    </source>
</evidence>
<feature type="transmembrane region" description="Helical" evidence="6">
    <location>
        <begin position="78"/>
        <end position="97"/>
    </location>
</feature>
<dbReference type="Pfam" id="PF04932">
    <property type="entry name" value="Wzy_C"/>
    <property type="match status" value="1"/>
</dbReference>
<feature type="transmembrane region" description="Helical" evidence="6">
    <location>
        <begin position="109"/>
        <end position="134"/>
    </location>
</feature>
<gene>
    <name evidence="8" type="ordered locus">LFE_2249</name>
</gene>
<feature type="transmembrane region" description="Helical" evidence="6">
    <location>
        <begin position="182"/>
        <end position="199"/>
    </location>
</feature>
<dbReference type="STRING" id="1162668.LFE_2249"/>
<proteinExistence type="predicted"/>
<evidence type="ECO:0000259" key="7">
    <source>
        <dbReference type="Pfam" id="PF04932"/>
    </source>
</evidence>
<keyword evidence="2 6" id="KW-0812">Transmembrane</keyword>
<feature type="transmembrane region" description="Helical" evidence="6">
    <location>
        <begin position="309"/>
        <end position="325"/>
    </location>
</feature>
<dbReference type="PANTHER" id="PTHR37422:SF13">
    <property type="entry name" value="LIPOPOLYSACCHARIDE BIOSYNTHESIS PROTEIN PA4999-RELATED"/>
    <property type="match status" value="1"/>
</dbReference>
<dbReference type="KEGG" id="lfc:LFE_2249"/>
<feature type="transmembrane region" description="Helical" evidence="6">
    <location>
        <begin position="517"/>
        <end position="536"/>
    </location>
</feature>
<feature type="transmembrane region" description="Helical" evidence="6">
    <location>
        <begin position="489"/>
        <end position="510"/>
    </location>
</feature>
<dbReference type="OrthoDB" id="9806320at2"/>
<keyword evidence="9" id="KW-1185">Reference proteome</keyword>
<feature type="transmembrane region" description="Helical" evidence="6">
    <location>
        <begin position="451"/>
        <end position="477"/>
    </location>
</feature>
<name>I0IRM2_LEPFC</name>
<dbReference type="InterPro" id="IPR051533">
    <property type="entry name" value="WaaL-like"/>
</dbReference>
<evidence type="ECO:0000313" key="8">
    <source>
        <dbReference type="EMBL" id="BAM07921.1"/>
    </source>
</evidence>
<sequence length="546" mass="60735">MNDCPSPDDAPDQAVPTPGNRWKLSAKPMSGARWDNRWEETEDTGETSWKKIPDLRLRGSIAIPRENAPGTGVPPIPLTVYLLAILLGFIASFDVSVPRPIMLLGSAMIFIPLFFKSLQYPLPALMALIVYIPYSKAVSGNLGGAVTGLNFTTAIMLLCFLSASAVSRRDAPLAVLPGERSFRHLVVLFCILGAFSVIHTDISSSGFGPLSALVDYKRWLDPFLVFFVFSYLLKTEEDGRLLVTLMAMSLVVIGLGTFEEHRINGMAHHLVRLTGIAQQANQMGAFYSNYLMIMIAFFMMKGLGLRRRFFLFFGLGGSLLGLFMTESRGDALSMAIALMFFFFIRSRILFLGIVALLAVAILNAQYLPGGLGTRLQRTVVHQDANSLDQRTTLDASARTRLALWKGATAMIESHPIFGVGYKMFQSNIYRYVPKNDETAHLSLRNRDAHNAYLLIGAEMGIPTLLVFIYLIFSMFRVSFYSFWVSTDRFWKLVCLGTASTVVSLAVTNIFGSRFNSMIVTGYLWALLAIILKIPIWQMNKISQQKT</sequence>
<evidence type="ECO:0000256" key="4">
    <source>
        <dbReference type="ARBA" id="ARBA00023136"/>
    </source>
</evidence>
<feature type="region of interest" description="Disordered" evidence="5">
    <location>
        <begin position="1"/>
        <end position="45"/>
    </location>
</feature>
<dbReference type="PANTHER" id="PTHR37422">
    <property type="entry name" value="TEICHURONIC ACID BIOSYNTHESIS PROTEIN TUAE"/>
    <property type="match status" value="1"/>
</dbReference>
<dbReference type="eggNOG" id="COG3307">
    <property type="taxonomic scope" value="Bacteria"/>
</dbReference>
<accession>I0IRM2</accession>
<feature type="transmembrane region" description="Helical" evidence="6">
    <location>
        <begin position="219"/>
        <end position="234"/>
    </location>
</feature>
<dbReference type="GO" id="GO:0016020">
    <property type="term" value="C:membrane"/>
    <property type="evidence" value="ECO:0007669"/>
    <property type="project" value="UniProtKB-SubCell"/>
</dbReference>
<feature type="transmembrane region" description="Helical" evidence="6">
    <location>
        <begin position="140"/>
        <end position="161"/>
    </location>
</feature>
<comment type="subcellular location">
    <subcellularLocation>
        <location evidence="1">Membrane</location>
        <topology evidence="1">Multi-pass membrane protein</topology>
    </subcellularLocation>
</comment>
<reference evidence="9" key="2">
    <citation type="submission" date="2012-03" db="EMBL/GenBank/DDBJ databases">
        <title>The complete genome sequence of the pioneer microbe on fresh volcanic deposit, Leptospirillum ferrooxidans strain C2-3.</title>
        <authorList>
            <person name="Fujimura R."/>
            <person name="Sato Y."/>
            <person name="Nishizawa T."/>
            <person name="Nanba K."/>
            <person name="Oshima K."/>
            <person name="Hattori M."/>
            <person name="Kamijo T."/>
            <person name="Ohta H."/>
        </authorList>
    </citation>
    <scope>NUCLEOTIDE SEQUENCE [LARGE SCALE GENOMIC DNA]</scope>
    <source>
        <strain evidence="9">C2-3</strain>
    </source>
</reference>
<keyword evidence="3 6" id="KW-1133">Transmembrane helix</keyword>
<reference evidence="8 9" key="1">
    <citation type="journal article" date="2012" name="J. Bacteriol.">
        <title>Complete Genome Sequence of Leptospirillum ferrooxidans Strain C2-3, Isolated from a Fresh Volcanic Ash Deposit on the Island of Miyake, Japan.</title>
        <authorList>
            <person name="Fujimura R."/>
            <person name="Sato Y."/>
            <person name="Nishizawa T."/>
            <person name="Oshima K."/>
            <person name="Kim S.-W."/>
            <person name="Hattori M."/>
            <person name="Kamijo T."/>
            <person name="Ohta H."/>
        </authorList>
    </citation>
    <scope>NUCLEOTIDE SEQUENCE [LARGE SCALE GENOMIC DNA]</scope>
    <source>
        <strain evidence="8 9">C2-3</strain>
    </source>
</reference>
<protein>
    <submittedName>
        <fullName evidence="8">Putative o-antigen polymerase</fullName>
    </submittedName>
</protein>
<evidence type="ECO:0000256" key="5">
    <source>
        <dbReference type="SAM" id="MobiDB-lite"/>
    </source>
</evidence>
<dbReference type="PATRIC" id="fig|1162668.3.peg.2667"/>
<evidence type="ECO:0000256" key="1">
    <source>
        <dbReference type="ARBA" id="ARBA00004141"/>
    </source>
</evidence>
<organism evidence="8 9">
    <name type="scientific">Leptospirillum ferrooxidans (strain C2-3)</name>
    <dbReference type="NCBI Taxonomy" id="1162668"/>
    <lineage>
        <taxon>Bacteria</taxon>
        <taxon>Pseudomonadati</taxon>
        <taxon>Nitrospirota</taxon>
        <taxon>Nitrospiria</taxon>
        <taxon>Nitrospirales</taxon>
        <taxon>Nitrospiraceae</taxon>
        <taxon>Leptospirillum</taxon>
    </lineage>
</organism>
<evidence type="ECO:0000256" key="2">
    <source>
        <dbReference type="ARBA" id="ARBA00022692"/>
    </source>
</evidence>
<keyword evidence="4 6" id="KW-0472">Membrane</keyword>
<dbReference type="RefSeq" id="WP_014450404.1">
    <property type="nucleotide sequence ID" value="NC_017094.1"/>
</dbReference>
<dbReference type="InterPro" id="IPR007016">
    <property type="entry name" value="O-antigen_ligase-rel_domated"/>
</dbReference>
<evidence type="ECO:0000256" key="3">
    <source>
        <dbReference type="ARBA" id="ARBA00022989"/>
    </source>
</evidence>
<dbReference type="EMBL" id="AP012342">
    <property type="protein sequence ID" value="BAM07921.1"/>
    <property type="molecule type" value="Genomic_DNA"/>
</dbReference>
<feature type="domain" description="O-antigen ligase-related" evidence="7">
    <location>
        <begin position="318"/>
        <end position="468"/>
    </location>
</feature>
<feature type="transmembrane region" description="Helical" evidence="6">
    <location>
        <begin position="331"/>
        <end position="364"/>
    </location>
</feature>
<feature type="transmembrane region" description="Helical" evidence="6">
    <location>
        <begin position="278"/>
        <end position="297"/>
    </location>
</feature>
<evidence type="ECO:0000313" key="9">
    <source>
        <dbReference type="Proteomes" id="UP000007382"/>
    </source>
</evidence>